<dbReference type="GO" id="GO:0008061">
    <property type="term" value="F:chitin binding"/>
    <property type="evidence" value="ECO:0007669"/>
    <property type="project" value="InterPro"/>
</dbReference>
<keyword evidence="3" id="KW-0146">Chitin degradation</keyword>
<evidence type="ECO:0000313" key="10">
    <source>
        <dbReference type="Proteomes" id="UP000268093"/>
    </source>
</evidence>
<evidence type="ECO:0000256" key="7">
    <source>
        <dbReference type="RuleBase" id="RU000489"/>
    </source>
</evidence>
<evidence type="ECO:0000256" key="5">
    <source>
        <dbReference type="ARBA" id="ARBA00023295"/>
    </source>
</evidence>
<dbReference type="Pfam" id="PF00704">
    <property type="entry name" value="Glyco_hydro_18"/>
    <property type="match status" value="1"/>
</dbReference>
<dbReference type="InterPro" id="IPR001223">
    <property type="entry name" value="Glyco_hydro18_cat"/>
</dbReference>
<dbReference type="PROSITE" id="PS01095">
    <property type="entry name" value="GH18_1"/>
    <property type="match status" value="1"/>
</dbReference>
<dbReference type="PANTHER" id="PTHR11177">
    <property type="entry name" value="CHITINASE"/>
    <property type="match status" value="1"/>
</dbReference>
<dbReference type="PANTHER" id="PTHR11177:SF317">
    <property type="entry name" value="CHITINASE 12-RELATED"/>
    <property type="match status" value="1"/>
</dbReference>
<evidence type="ECO:0000256" key="3">
    <source>
        <dbReference type="ARBA" id="ARBA00023024"/>
    </source>
</evidence>
<reference evidence="9 10" key="1">
    <citation type="journal article" date="2018" name="New Phytol.">
        <title>Phylogenomics of Endogonaceae and evolution of mycorrhizas within Mucoromycota.</title>
        <authorList>
            <person name="Chang Y."/>
            <person name="Desiro A."/>
            <person name="Na H."/>
            <person name="Sandor L."/>
            <person name="Lipzen A."/>
            <person name="Clum A."/>
            <person name="Barry K."/>
            <person name="Grigoriev I.V."/>
            <person name="Martin F.M."/>
            <person name="Stajich J.E."/>
            <person name="Smith M.E."/>
            <person name="Bonito G."/>
            <person name="Spatafora J.W."/>
        </authorList>
    </citation>
    <scope>NUCLEOTIDE SEQUENCE [LARGE SCALE GENOMIC DNA]</scope>
    <source>
        <strain evidence="9 10">GMNB39</strain>
    </source>
</reference>
<evidence type="ECO:0000256" key="1">
    <source>
        <dbReference type="ARBA" id="ARBA00000822"/>
    </source>
</evidence>
<dbReference type="Gene3D" id="3.10.50.10">
    <property type="match status" value="1"/>
</dbReference>
<dbReference type="Proteomes" id="UP000268093">
    <property type="component" value="Unassembled WGS sequence"/>
</dbReference>
<keyword evidence="4" id="KW-0119">Carbohydrate metabolism</keyword>
<protein>
    <submittedName>
        <fullName evidence="9">Glycoside hydrolase</fullName>
    </submittedName>
</protein>
<keyword evidence="6" id="KW-0624">Polysaccharide degradation</keyword>
<organism evidence="9 10">
    <name type="scientific">Jimgerdemannia flammicorona</name>
    <dbReference type="NCBI Taxonomy" id="994334"/>
    <lineage>
        <taxon>Eukaryota</taxon>
        <taxon>Fungi</taxon>
        <taxon>Fungi incertae sedis</taxon>
        <taxon>Mucoromycota</taxon>
        <taxon>Mucoromycotina</taxon>
        <taxon>Endogonomycetes</taxon>
        <taxon>Endogonales</taxon>
        <taxon>Endogonaceae</taxon>
        <taxon>Jimgerdemannia</taxon>
    </lineage>
</organism>
<evidence type="ECO:0000256" key="6">
    <source>
        <dbReference type="ARBA" id="ARBA00023326"/>
    </source>
</evidence>
<comment type="similarity">
    <text evidence="8">Belongs to the glycosyl hydrolase 18 family.</text>
</comment>
<keyword evidence="10" id="KW-1185">Reference proteome</keyword>
<dbReference type="PROSITE" id="PS51910">
    <property type="entry name" value="GH18_2"/>
    <property type="match status" value="1"/>
</dbReference>
<accession>A0A433DH61</accession>
<keyword evidence="5 7" id="KW-0326">Glycosidase</keyword>
<dbReference type="OrthoDB" id="73875at2759"/>
<dbReference type="SUPFAM" id="SSF54556">
    <property type="entry name" value="Chitinase insertion domain"/>
    <property type="match status" value="1"/>
</dbReference>
<comment type="caution">
    <text evidence="9">The sequence shown here is derived from an EMBL/GenBank/DDBJ whole genome shotgun (WGS) entry which is preliminary data.</text>
</comment>
<dbReference type="GO" id="GO:0000272">
    <property type="term" value="P:polysaccharide catabolic process"/>
    <property type="evidence" value="ECO:0007669"/>
    <property type="project" value="UniProtKB-KW"/>
</dbReference>
<evidence type="ECO:0000256" key="8">
    <source>
        <dbReference type="RuleBase" id="RU004453"/>
    </source>
</evidence>
<evidence type="ECO:0000256" key="4">
    <source>
        <dbReference type="ARBA" id="ARBA00023277"/>
    </source>
</evidence>
<dbReference type="Gene3D" id="3.20.20.80">
    <property type="entry name" value="Glycosidases"/>
    <property type="match status" value="1"/>
</dbReference>
<dbReference type="GO" id="GO:0008843">
    <property type="term" value="F:endochitinase activity"/>
    <property type="evidence" value="ECO:0007669"/>
    <property type="project" value="UniProtKB-EC"/>
</dbReference>
<proteinExistence type="inferred from homology"/>
<dbReference type="GO" id="GO:0006032">
    <property type="term" value="P:chitin catabolic process"/>
    <property type="evidence" value="ECO:0007669"/>
    <property type="project" value="UniProtKB-KW"/>
</dbReference>
<dbReference type="EMBL" id="RBNI01001670">
    <property type="protein sequence ID" value="RUP50125.1"/>
    <property type="molecule type" value="Genomic_DNA"/>
</dbReference>
<dbReference type="InterPro" id="IPR011583">
    <property type="entry name" value="Chitinase_II/V-like_cat"/>
</dbReference>
<dbReference type="InterPro" id="IPR001579">
    <property type="entry name" value="Glyco_hydro_18_chit_AS"/>
</dbReference>
<sequence>MKSLSLFTLTLLSAHLAAAQRMVGYYGIFATGANCTGIPRFVPELVPAHMYTHLNFAFSNITDDFQMGVTNPGTDEAMYARMNALKKINTQLKTAVVVGKCLGRAFLNSAARLVSQLLTILASWYCIAGGWSMNMSYYSLLVSSAQNRATFIASSLKFVRQYGFDGIDFDWEYPSDTTRGGQATDPQNLVLFMKELRAAVNAETLTNGTSRLTLSIALPGGPYHGQYFLNDQLAQYVDWFNLMAYNLHGSWESIAECAAPLYDPAVGTAFSGYSVNNAFTSMVPTSVDPAKFNLGISFSGDTFTLNTSQTTPGSSASGPGTVGWCTKEAGTMAYFEIKTLLSGGNATAAVDTVGVCSYLTYTSNSSQWVGYDDPSSFNSKVDFLKAKGMGGISVWAMDADTTDFELTTAVTTRLYNKQGWLNNVIPSNGTKSGAGSLAVTGDVVARVVVAVIVAVVAGFAL</sequence>
<evidence type="ECO:0000313" key="9">
    <source>
        <dbReference type="EMBL" id="RUP50125.1"/>
    </source>
</evidence>
<comment type="catalytic activity">
    <reaction evidence="1">
        <text>Random endo-hydrolysis of N-acetyl-beta-D-glucosaminide (1-&gt;4)-beta-linkages in chitin and chitodextrins.</text>
        <dbReference type="EC" id="3.2.1.14"/>
    </reaction>
</comment>
<dbReference type="InterPro" id="IPR029070">
    <property type="entry name" value="Chitinase_insertion_sf"/>
</dbReference>
<dbReference type="AlphaFoldDB" id="A0A433DH61"/>
<dbReference type="InterPro" id="IPR017853">
    <property type="entry name" value="GH"/>
</dbReference>
<keyword evidence="2 7" id="KW-0378">Hydrolase</keyword>
<dbReference type="SUPFAM" id="SSF51445">
    <property type="entry name" value="(Trans)glycosidases"/>
    <property type="match status" value="1"/>
</dbReference>
<name>A0A433DH61_9FUNG</name>
<evidence type="ECO:0000256" key="2">
    <source>
        <dbReference type="ARBA" id="ARBA00022801"/>
    </source>
</evidence>
<dbReference type="SMART" id="SM00636">
    <property type="entry name" value="Glyco_18"/>
    <property type="match status" value="1"/>
</dbReference>
<dbReference type="InterPro" id="IPR050314">
    <property type="entry name" value="Glycosyl_Hydrlase_18"/>
</dbReference>
<gene>
    <name evidence="9" type="ORF">BC936DRAFT_140249</name>
</gene>